<protein>
    <submittedName>
        <fullName evidence="2">Uncharacterized protein</fullName>
    </submittedName>
</protein>
<dbReference type="RefSeq" id="WP_169344225.1">
    <property type="nucleotide sequence ID" value="NZ_JABBJJ010000028.1"/>
</dbReference>
<comment type="caution">
    <text evidence="2">The sequence shown here is derived from an EMBL/GenBank/DDBJ whole genome shotgun (WGS) entry which is preliminary data.</text>
</comment>
<feature type="region of interest" description="Disordered" evidence="1">
    <location>
        <begin position="1"/>
        <end position="28"/>
    </location>
</feature>
<dbReference type="Proteomes" id="UP000518300">
    <property type="component" value="Unassembled WGS sequence"/>
</dbReference>
<evidence type="ECO:0000256" key="1">
    <source>
        <dbReference type="SAM" id="MobiDB-lite"/>
    </source>
</evidence>
<reference evidence="2 3" key="1">
    <citation type="submission" date="2020-04" db="EMBL/GenBank/DDBJ databases">
        <title>Draft genome of Pyxidicoccus fallax type strain.</title>
        <authorList>
            <person name="Whitworth D.E."/>
        </authorList>
    </citation>
    <scope>NUCLEOTIDE SEQUENCE [LARGE SCALE GENOMIC DNA]</scope>
    <source>
        <strain evidence="2 3">DSM 14698</strain>
    </source>
</reference>
<keyword evidence="3" id="KW-1185">Reference proteome</keyword>
<organism evidence="2 3">
    <name type="scientific">Pyxidicoccus fallax</name>
    <dbReference type="NCBI Taxonomy" id="394095"/>
    <lineage>
        <taxon>Bacteria</taxon>
        <taxon>Pseudomonadati</taxon>
        <taxon>Myxococcota</taxon>
        <taxon>Myxococcia</taxon>
        <taxon>Myxococcales</taxon>
        <taxon>Cystobacterineae</taxon>
        <taxon>Myxococcaceae</taxon>
        <taxon>Pyxidicoccus</taxon>
    </lineage>
</organism>
<accession>A0A848L9K3</accession>
<sequence length="117" mass="12142">MNHDDSHLGRAEALVRRGAGGEEVLPAEPAPSVRDIGARAGFGRAWTSTSVRASVYLFDSHDEASAAEAQLEAQAPAGRQVAGTVNGPLLLWATADATDEAGEAVIERLLSSFAGDE</sequence>
<evidence type="ECO:0000313" key="3">
    <source>
        <dbReference type="Proteomes" id="UP000518300"/>
    </source>
</evidence>
<proteinExistence type="predicted"/>
<evidence type="ECO:0000313" key="2">
    <source>
        <dbReference type="EMBL" id="NMO14932.1"/>
    </source>
</evidence>
<gene>
    <name evidence="2" type="ORF">HG543_08700</name>
</gene>
<name>A0A848L9K3_9BACT</name>
<dbReference type="EMBL" id="JABBJJ010000028">
    <property type="protein sequence ID" value="NMO14932.1"/>
    <property type="molecule type" value="Genomic_DNA"/>
</dbReference>
<feature type="compositionally biased region" description="Basic and acidic residues" evidence="1">
    <location>
        <begin position="1"/>
        <end position="15"/>
    </location>
</feature>
<dbReference type="AlphaFoldDB" id="A0A848L9K3"/>